<evidence type="ECO:0000313" key="3">
    <source>
        <dbReference type="Proteomes" id="UP000030765"/>
    </source>
</evidence>
<dbReference type="EMBL" id="ATLV01023186">
    <property type="status" value="NOT_ANNOTATED_CDS"/>
    <property type="molecule type" value="Genomic_DNA"/>
</dbReference>
<keyword evidence="3" id="KW-1185">Reference proteome</keyword>
<dbReference type="EMBL" id="KE525341">
    <property type="protein sequence ID" value="KFB48515.1"/>
    <property type="molecule type" value="Genomic_DNA"/>
</dbReference>
<name>A0A084WE71_ANOSI</name>
<sequence>MHFKTDCCFPSRPTVPKRAHEILAEVFCTIQPHQYGRPKAATTLSHAATKLFHPLTPPGRPEDVNNVLIGRHRTDRLRSTSVPEAEIVTAQLVGKLVPGCGQPFASGGLELSKRCGTEPRRIPVEFPPASQGIPCRGRDIAFLRRPTRAASGGRDLKNAQVRRVTARAALAASIGVPTAGGGVHVNARCPSWWTKRLFQVQGRRWCGEKTPGSLTSYHRACSDRIHLCILYYIRRYLPAGRLQMRFQVALIRFLNCRWFCRDKMPASRPKETTGERRTEWEMATVGWSKDSFAHRCTD</sequence>
<reference evidence="1 3" key="1">
    <citation type="journal article" date="2014" name="BMC Genomics">
        <title>Genome sequence of Anopheles sinensis provides insight into genetics basis of mosquito competence for malaria parasites.</title>
        <authorList>
            <person name="Zhou D."/>
            <person name="Zhang D."/>
            <person name="Ding G."/>
            <person name="Shi L."/>
            <person name="Hou Q."/>
            <person name="Ye Y."/>
            <person name="Xu Y."/>
            <person name="Zhou H."/>
            <person name="Xiong C."/>
            <person name="Li S."/>
            <person name="Yu J."/>
            <person name="Hong S."/>
            <person name="Yu X."/>
            <person name="Zou P."/>
            <person name="Chen C."/>
            <person name="Chang X."/>
            <person name="Wang W."/>
            <person name="Lv Y."/>
            <person name="Sun Y."/>
            <person name="Ma L."/>
            <person name="Shen B."/>
            <person name="Zhu C."/>
        </authorList>
    </citation>
    <scope>NUCLEOTIDE SEQUENCE [LARGE SCALE GENOMIC DNA]</scope>
</reference>
<dbReference type="VEuPathDB" id="VectorBase:ASIC016800"/>
<dbReference type="Proteomes" id="UP000030765">
    <property type="component" value="Unassembled WGS sequence"/>
</dbReference>
<protein>
    <submittedName>
        <fullName evidence="1 2">Uncharacterized protein</fullName>
    </submittedName>
</protein>
<accession>A0A084WE71</accession>
<evidence type="ECO:0000313" key="1">
    <source>
        <dbReference type="EMBL" id="KFB48515.1"/>
    </source>
</evidence>
<dbReference type="EnsemblMetazoa" id="ASIC016800-RA">
    <property type="protein sequence ID" value="ASIC016800-PA"/>
    <property type="gene ID" value="ASIC016800"/>
</dbReference>
<gene>
    <name evidence="1" type="ORF">ZHAS_00016800</name>
</gene>
<evidence type="ECO:0000313" key="2">
    <source>
        <dbReference type="EnsemblMetazoa" id="ASIC016800-PA"/>
    </source>
</evidence>
<reference evidence="2" key="2">
    <citation type="submission" date="2020-05" db="UniProtKB">
        <authorList>
            <consortium name="EnsemblMetazoa"/>
        </authorList>
    </citation>
    <scope>IDENTIFICATION</scope>
</reference>
<proteinExistence type="predicted"/>
<dbReference type="AlphaFoldDB" id="A0A084WE71"/>
<organism evidence="1">
    <name type="scientific">Anopheles sinensis</name>
    <name type="common">Mosquito</name>
    <dbReference type="NCBI Taxonomy" id="74873"/>
    <lineage>
        <taxon>Eukaryota</taxon>
        <taxon>Metazoa</taxon>
        <taxon>Ecdysozoa</taxon>
        <taxon>Arthropoda</taxon>
        <taxon>Hexapoda</taxon>
        <taxon>Insecta</taxon>
        <taxon>Pterygota</taxon>
        <taxon>Neoptera</taxon>
        <taxon>Endopterygota</taxon>
        <taxon>Diptera</taxon>
        <taxon>Nematocera</taxon>
        <taxon>Culicoidea</taxon>
        <taxon>Culicidae</taxon>
        <taxon>Anophelinae</taxon>
        <taxon>Anopheles</taxon>
    </lineage>
</organism>